<dbReference type="NCBIfam" id="TIGR03587">
    <property type="entry name" value="Pse_Me-ase"/>
    <property type="match status" value="1"/>
</dbReference>
<dbReference type="EMBL" id="SJPI01000001">
    <property type="protein sequence ID" value="TWT53725.1"/>
    <property type="molecule type" value="Genomic_DNA"/>
</dbReference>
<dbReference type="Proteomes" id="UP000316598">
    <property type="component" value="Unassembled WGS sequence"/>
</dbReference>
<protein>
    <recommendedName>
        <fullName evidence="3">Pseudaminic acid biosynthesis-associated methylase</fullName>
    </recommendedName>
</protein>
<dbReference type="AlphaFoldDB" id="A0A5C5WUM9"/>
<reference evidence="1 2" key="1">
    <citation type="submission" date="2019-02" db="EMBL/GenBank/DDBJ databases">
        <title>Deep-cultivation of Planctomycetes and their phenomic and genomic characterization uncovers novel biology.</title>
        <authorList>
            <person name="Wiegand S."/>
            <person name="Jogler M."/>
            <person name="Boedeker C."/>
            <person name="Pinto D."/>
            <person name="Vollmers J."/>
            <person name="Rivas-Marin E."/>
            <person name="Kohn T."/>
            <person name="Peeters S.H."/>
            <person name="Heuer A."/>
            <person name="Rast P."/>
            <person name="Oberbeckmann S."/>
            <person name="Bunk B."/>
            <person name="Jeske O."/>
            <person name="Meyerdierks A."/>
            <person name="Storesund J.E."/>
            <person name="Kallscheuer N."/>
            <person name="Luecker S."/>
            <person name="Lage O.M."/>
            <person name="Pohl T."/>
            <person name="Merkel B.J."/>
            <person name="Hornburger P."/>
            <person name="Mueller R.-W."/>
            <person name="Bruemmer F."/>
            <person name="Labrenz M."/>
            <person name="Spormann A.M."/>
            <person name="Op Den Camp H."/>
            <person name="Overmann J."/>
            <person name="Amann R."/>
            <person name="Jetten M.S.M."/>
            <person name="Mascher T."/>
            <person name="Medema M.H."/>
            <person name="Devos D.P."/>
            <person name="Kaster A.-K."/>
            <person name="Ovreas L."/>
            <person name="Rohde M."/>
            <person name="Galperin M.Y."/>
            <person name="Jogler C."/>
        </authorList>
    </citation>
    <scope>NUCLEOTIDE SEQUENCE [LARGE SCALE GENOMIC DNA]</scope>
    <source>
        <strain evidence="1 2">Pla22</strain>
    </source>
</reference>
<evidence type="ECO:0008006" key="3">
    <source>
        <dbReference type="Google" id="ProtNLM"/>
    </source>
</evidence>
<name>A0A5C5WUM9_9BACT</name>
<dbReference type="OrthoDB" id="9808140at2"/>
<sequence>MSEHKTEQEAFWAGDFGNQYISRNESAQFIANNTAVFRDIISRTHGVKSVIELGPNVGMNLHALRHLIPDVDLSAVEINSKAAEQLRQTESLDVTVHETSILEFEPTRTYDLTFTKGVLIHINPDEVNRVYDLLYQASHRYVLVAEYYNPTPVAIPYRGHDDRLFKRDFAGDMLDRFSDLQLIDYKFVYRRDPNFPHDDVTWFLMEKR</sequence>
<proteinExistence type="predicted"/>
<dbReference type="InterPro" id="IPR020027">
    <property type="entry name" value="Pseudamin_synth-assoc_MeTrfase"/>
</dbReference>
<evidence type="ECO:0000313" key="2">
    <source>
        <dbReference type="Proteomes" id="UP000316598"/>
    </source>
</evidence>
<gene>
    <name evidence="1" type="ORF">Pla22_13570</name>
</gene>
<dbReference type="SUPFAM" id="SSF53335">
    <property type="entry name" value="S-adenosyl-L-methionine-dependent methyltransferases"/>
    <property type="match status" value="1"/>
</dbReference>
<evidence type="ECO:0000313" key="1">
    <source>
        <dbReference type="EMBL" id="TWT53725.1"/>
    </source>
</evidence>
<comment type="caution">
    <text evidence="1">The sequence shown here is derived from an EMBL/GenBank/DDBJ whole genome shotgun (WGS) entry which is preliminary data.</text>
</comment>
<keyword evidence="2" id="KW-1185">Reference proteome</keyword>
<accession>A0A5C5WUM9</accession>
<dbReference type="RefSeq" id="WP_146513891.1">
    <property type="nucleotide sequence ID" value="NZ_SJPI01000001.1"/>
</dbReference>
<dbReference type="Gene3D" id="3.40.50.150">
    <property type="entry name" value="Vaccinia Virus protein VP39"/>
    <property type="match status" value="1"/>
</dbReference>
<dbReference type="InterPro" id="IPR029063">
    <property type="entry name" value="SAM-dependent_MTases_sf"/>
</dbReference>
<organism evidence="1 2">
    <name type="scientific">Rubripirellula amarantea</name>
    <dbReference type="NCBI Taxonomy" id="2527999"/>
    <lineage>
        <taxon>Bacteria</taxon>
        <taxon>Pseudomonadati</taxon>
        <taxon>Planctomycetota</taxon>
        <taxon>Planctomycetia</taxon>
        <taxon>Pirellulales</taxon>
        <taxon>Pirellulaceae</taxon>
        <taxon>Rubripirellula</taxon>
    </lineage>
</organism>